<dbReference type="PROSITE" id="PS00194">
    <property type="entry name" value="THIOREDOXIN_1"/>
    <property type="match status" value="1"/>
</dbReference>
<dbReference type="NCBIfam" id="TIGR01068">
    <property type="entry name" value="thioredoxin"/>
    <property type="match status" value="1"/>
</dbReference>
<comment type="similarity">
    <text evidence="2">Belongs to the thioredoxin family.</text>
</comment>
<keyword evidence="3" id="KW-0813">Transport</keyword>
<evidence type="ECO:0000256" key="5">
    <source>
        <dbReference type="ARBA" id="ARBA00023157"/>
    </source>
</evidence>
<evidence type="ECO:0000313" key="9">
    <source>
        <dbReference type="EMBL" id="BBX22476.1"/>
    </source>
</evidence>
<keyword evidence="6" id="KW-0676">Redox-active center</keyword>
<keyword evidence="10" id="KW-1185">Reference proteome</keyword>
<evidence type="ECO:0000256" key="7">
    <source>
        <dbReference type="NCBIfam" id="TIGR01068"/>
    </source>
</evidence>
<dbReference type="PANTHER" id="PTHR45663:SF40">
    <property type="entry name" value="THIOREDOXIN 2"/>
    <property type="match status" value="1"/>
</dbReference>
<dbReference type="Pfam" id="PF00085">
    <property type="entry name" value="Thioredoxin"/>
    <property type="match status" value="1"/>
</dbReference>
<evidence type="ECO:0000256" key="3">
    <source>
        <dbReference type="ARBA" id="ARBA00022448"/>
    </source>
</evidence>
<name>A0AAD1HXJ1_9MYCO</name>
<dbReference type="InterPro" id="IPR017937">
    <property type="entry name" value="Thioredoxin_CS"/>
</dbReference>
<evidence type="ECO:0000256" key="4">
    <source>
        <dbReference type="ARBA" id="ARBA00022982"/>
    </source>
</evidence>
<dbReference type="CDD" id="cd02947">
    <property type="entry name" value="TRX_family"/>
    <property type="match status" value="1"/>
</dbReference>
<dbReference type="InterPro" id="IPR036249">
    <property type="entry name" value="Thioredoxin-like_sf"/>
</dbReference>
<dbReference type="Proteomes" id="UP000467636">
    <property type="component" value="Chromosome"/>
</dbReference>
<comment type="function">
    <text evidence="1">Participates in various redox reactions through the reversible oxidation of its active center dithiol to a disulfide and catalyzes dithiol-disulfide exchange reactions.</text>
</comment>
<dbReference type="GO" id="GO:0005829">
    <property type="term" value="C:cytosol"/>
    <property type="evidence" value="ECO:0007669"/>
    <property type="project" value="TreeGrafter"/>
</dbReference>
<evidence type="ECO:0000256" key="2">
    <source>
        <dbReference type="ARBA" id="ARBA00008987"/>
    </source>
</evidence>
<sequence length="153" mass="16139">MSPLCKLLRPCPVAAGNTTGSPGVGAIMATQDLTAAKFEETIADNDIVLVDFWASWCGPCKSFAPTFESASENHPDVVFAKVDTEAEQQLAAAAQIRSIPTLMAFKKGTLVFNQAGALPAAALEHLVQQVKDLDIDAAVAAQQQASQDKPEQV</sequence>
<evidence type="ECO:0000259" key="8">
    <source>
        <dbReference type="PROSITE" id="PS51352"/>
    </source>
</evidence>
<dbReference type="Gene3D" id="3.40.30.10">
    <property type="entry name" value="Glutaredoxin"/>
    <property type="match status" value="1"/>
</dbReference>
<reference evidence="9 10" key="1">
    <citation type="journal article" date="2019" name="Emerg. Microbes Infect.">
        <title>Comprehensive subspecies identification of 175 nontuberculous mycobacteria species based on 7547 genomic profiles.</title>
        <authorList>
            <person name="Matsumoto Y."/>
            <person name="Kinjo T."/>
            <person name="Motooka D."/>
            <person name="Nabeya D."/>
            <person name="Jung N."/>
            <person name="Uechi K."/>
            <person name="Horii T."/>
            <person name="Iida T."/>
            <person name="Fujita J."/>
            <person name="Nakamura S."/>
        </authorList>
    </citation>
    <scope>NUCLEOTIDE SEQUENCE [LARGE SCALE GENOMIC DNA]</scope>
    <source>
        <strain evidence="9 10">JCM 12143</strain>
    </source>
</reference>
<evidence type="ECO:0000256" key="6">
    <source>
        <dbReference type="ARBA" id="ARBA00023284"/>
    </source>
</evidence>
<keyword evidence="5" id="KW-1015">Disulfide bond</keyword>
<dbReference type="InterPro" id="IPR013766">
    <property type="entry name" value="Thioredoxin_domain"/>
</dbReference>
<organism evidence="9 10">
    <name type="scientific">Mycolicibacter terrae</name>
    <dbReference type="NCBI Taxonomy" id="1788"/>
    <lineage>
        <taxon>Bacteria</taxon>
        <taxon>Bacillati</taxon>
        <taxon>Actinomycetota</taxon>
        <taxon>Actinomycetes</taxon>
        <taxon>Mycobacteriales</taxon>
        <taxon>Mycobacteriaceae</taxon>
        <taxon>Mycolicibacter</taxon>
    </lineage>
</organism>
<dbReference type="InterPro" id="IPR005746">
    <property type="entry name" value="Thioredoxin"/>
</dbReference>
<dbReference type="FunFam" id="3.40.30.10:FF:000155">
    <property type="entry name" value="Thioredoxin"/>
    <property type="match status" value="1"/>
</dbReference>
<dbReference type="PANTHER" id="PTHR45663">
    <property type="entry name" value="GEO12009P1"/>
    <property type="match status" value="1"/>
</dbReference>
<feature type="domain" description="Thioredoxin" evidence="8">
    <location>
        <begin position="22"/>
        <end position="132"/>
    </location>
</feature>
<dbReference type="AlphaFoldDB" id="A0AAD1HXJ1"/>
<dbReference type="PROSITE" id="PS51352">
    <property type="entry name" value="THIOREDOXIN_2"/>
    <property type="match status" value="1"/>
</dbReference>
<protein>
    <recommendedName>
        <fullName evidence="7">Thioredoxin</fullName>
    </recommendedName>
</protein>
<evidence type="ECO:0000313" key="10">
    <source>
        <dbReference type="Proteomes" id="UP000467636"/>
    </source>
</evidence>
<accession>A0AAD1HXJ1</accession>
<dbReference type="EMBL" id="AP022564">
    <property type="protein sequence ID" value="BBX22476.1"/>
    <property type="molecule type" value="Genomic_DNA"/>
</dbReference>
<gene>
    <name evidence="9" type="primary">trx</name>
    <name evidence="9" type="ORF">MTER_18870</name>
</gene>
<keyword evidence="4" id="KW-0249">Electron transport</keyword>
<evidence type="ECO:0000256" key="1">
    <source>
        <dbReference type="ARBA" id="ARBA00003318"/>
    </source>
</evidence>
<dbReference type="PRINTS" id="PR00421">
    <property type="entry name" value="THIOREDOXIN"/>
</dbReference>
<dbReference type="GO" id="GO:0015035">
    <property type="term" value="F:protein-disulfide reductase activity"/>
    <property type="evidence" value="ECO:0007669"/>
    <property type="project" value="UniProtKB-UniRule"/>
</dbReference>
<dbReference type="SUPFAM" id="SSF52833">
    <property type="entry name" value="Thioredoxin-like"/>
    <property type="match status" value="1"/>
</dbReference>
<proteinExistence type="inferred from homology"/>